<protein>
    <submittedName>
        <fullName evidence="1">Uncharacterized protein</fullName>
    </submittedName>
</protein>
<dbReference type="EMBL" id="QPFP01000059">
    <property type="protein sequence ID" value="TEB25170.1"/>
    <property type="molecule type" value="Genomic_DNA"/>
</dbReference>
<dbReference type="Proteomes" id="UP000298030">
    <property type="component" value="Unassembled WGS sequence"/>
</dbReference>
<sequence>MDTLVLVRRSTSPHLEASYADILHSRSTHNSRHLASNFKLRTGKIKTRCACRWSPNGVGFQYEPLQSIGNVNTIAIHTTWSVRLGQRPGTTFPRFLTLPNVFAYHLENAYHSSSATVRPLYPNLTPTKAVKKHPWRALLCMLFHTQPDVDLEVDVTRYGRHFI</sequence>
<reference evidence="1 2" key="1">
    <citation type="journal article" date="2019" name="Nat. Ecol. Evol.">
        <title>Megaphylogeny resolves global patterns of mushroom evolution.</title>
        <authorList>
            <person name="Varga T."/>
            <person name="Krizsan K."/>
            <person name="Foldi C."/>
            <person name="Dima B."/>
            <person name="Sanchez-Garcia M."/>
            <person name="Sanchez-Ramirez S."/>
            <person name="Szollosi G.J."/>
            <person name="Szarkandi J.G."/>
            <person name="Papp V."/>
            <person name="Albert L."/>
            <person name="Andreopoulos W."/>
            <person name="Angelini C."/>
            <person name="Antonin V."/>
            <person name="Barry K.W."/>
            <person name="Bougher N.L."/>
            <person name="Buchanan P."/>
            <person name="Buyck B."/>
            <person name="Bense V."/>
            <person name="Catcheside P."/>
            <person name="Chovatia M."/>
            <person name="Cooper J."/>
            <person name="Damon W."/>
            <person name="Desjardin D."/>
            <person name="Finy P."/>
            <person name="Geml J."/>
            <person name="Haridas S."/>
            <person name="Hughes K."/>
            <person name="Justo A."/>
            <person name="Karasinski D."/>
            <person name="Kautmanova I."/>
            <person name="Kiss B."/>
            <person name="Kocsube S."/>
            <person name="Kotiranta H."/>
            <person name="LaButti K.M."/>
            <person name="Lechner B.E."/>
            <person name="Liimatainen K."/>
            <person name="Lipzen A."/>
            <person name="Lukacs Z."/>
            <person name="Mihaltcheva S."/>
            <person name="Morgado L.N."/>
            <person name="Niskanen T."/>
            <person name="Noordeloos M.E."/>
            <person name="Ohm R.A."/>
            <person name="Ortiz-Santana B."/>
            <person name="Ovrebo C."/>
            <person name="Racz N."/>
            <person name="Riley R."/>
            <person name="Savchenko A."/>
            <person name="Shiryaev A."/>
            <person name="Soop K."/>
            <person name="Spirin V."/>
            <person name="Szebenyi C."/>
            <person name="Tomsovsky M."/>
            <person name="Tulloss R.E."/>
            <person name="Uehling J."/>
            <person name="Grigoriev I.V."/>
            <person name="Vagvolgyi C."/>
            <person name="Papp T."/>
            <person name="Martin F.M."/>
            <person name="Miettinen O."/>
            <person name="Hibbett D.S."/>
            <person name="Nagy L.G."/>
        </authorList>
    </citation>
    <scope>NUCLEOTIDE SEQUENCE [LARGE SCALE GENOMIC DNA]</scope>
    <source>
        <strain evidence="1 2">FP101781</strain>
    </source>
</reference>
<dbReference type="AlphaFoldDB" id="A0A4Y7STI1"/>
<organism evidence="1 2">
    <name type="scientific">Coprinellus micaceus</name>
    <name type="common">Glistening ink-cap mushroom</name>
    <name type="synonym">Coprinus micaceus</name>
    <dbReference type="NCBI Taxonomy" id="71717"/>
    <lineage>
        <taxon>Eukaryota</taxon>
        <taxon>Fungi</taxon>
        <taxon>Dikarya</taxon>
        <taxon>Basidiomycota</taxon>
        <taxon>Agaricomycotina</taxon>
        <taxon>Agaricomycetes</taxon>
        <taxon>Agaricomycetidae</taxon>
        <taxon>Agaricales</taxon>
        <taxon>Agaricineae</taxon>
        <taxon>Psathyrellaceae</taxon>
        <taxon>Coprinellus</taxon>
    </lineage>
</organism>
<proteinExistence type="predicted"/>
<comment type="caution">
    <text evidence="1">The sequence shown here is derived from an EMBL/GenBank/DDBJ whole genome shotgun (WGS) entry which is preliminary data.</text>
</comment>
<name>A0A4Y7STI1_COPMI</name>
<evidence type="ECO:0000313" key="1">
    <source>
        <dbReference type="EMBL" id="TEB25170.1"/>
    </source>
</evidence>
<evidence type="ECO:0000313" key="2">
    <source>
        <dbReference type="Proteomes" id="UP000298030"/>
    </source>
</evidence>
<gene>
    <name evidence="1" type="ORF">FA13DRAFT_1188970</name>
</gene>
<accession>A0A4Y7STI1</accession>
<keyword evidence="2" id="KW-1185">Reference proteome</keyword>